<dbReference type="Proteomes" id="UP000607653">
    <property type="component" value="Unassembled WGS sequence"/>
</dbReference>
<dbReference type="EMBL" id="DUZY01000002">
    <property type="protein sequence ID" value="DAD28835.1"/>
    <property type="molecule type" value="Genomic_DNA"/>
</dbReference>
<gene>
    <name evidence="2" type="ORF">HUJ06_030303</name>
</gene>
<proteinExistence type="predicted"/>
<dbReference type="AlphaFoldDB" id="A0A822YCY4"/>
<feature type="transmembrane region" description="Helical" evidence="1">
    <location>
        <begin position="52"/>
        <end position="76"/>
    </location>
</feature>
<comment type="caution">
    <text evidence="2">The sequence shown here is derived from an EMBL/GenBank/DDBJ whole genome shotgun (WGS) entry which is preliminary data.</text>
</comment>
<keyword evidence="1" id="KW-0812">Transmembrane</keyword>
<evidence type="ECO:0000256" key="1">
    <source>
        <dbReference type="SAM" id="Phobius"/>
    </source>
</evidence>
<keyword evidence="1" id="KW-0472">Membrane</keyword>
<evidence type="ECO:0000313" key="2">
    <source>
        <dbReference type="EMBL" id="DAD28835.1"/>
    </source>
</evidence>
<sequence length="85" mass="9864">MDMISVACSVCYIVLILHAIMQMNLLVQKFFLSAIDKFNLAPTQKRRHRELLFRLLITFGCLKCPCSNLVDFFSFIGSINHYFLT</sequence>
<protein>
    <submittedName>
        <fullName evidence="2">Uncharacterized protein</fullName>
    </submittedName>
</protein>
<organism evidence="2 3">
    <name type="scientific">Nelumbo nucifera</name>
    <name type="common">Sacred lotus</name>
    <dbReference type="NCBI Taxonomy" id="4432"/>
    <lineage>
        <taxon>Eukaryota</taxon>
        <taxon>Viridiplantae</taxon>
        <taxon>Streptophyta</taxon>
        <taxon>Embryophyta</taxon>
        <taxon>Tracheophyta</taxon>
        <taxon>Spermatophyta</taxon>
        <taxon>Magnoliopsida</taxon>
        <taxon>Proteales</taxon>
        <taxon>Nelumbonaceae</taxon>
        <taxon>Nelumbo</taxon>
    </lineage>
</organism>
<reference evidence="2 3" key="1">
    <citation type="journal article" date="2020" name="Mol. Biol. Evol.">
        <title>Distinct Expression and Methylation Patterns for Genes with Different Fates following a Single Whole-Genome Duplication in Flowering Plants.</title>
        <authorList>
            <person name="Shi T."/>
            <person name="Rahmani R.S."/>
            <person name="Gugger P.F."/>
            <person name="Wang M."/>
            <person name="Li H."/>
            <person name="Zhang Y."/>
            <person name="Li Z."/>
            <person name="Wang Q."/>
            <person name="Van de Peer Y."/>
            <person name="Marchal K."/>
            <person name="Chen J."/>
        </authorList>
    </citation>
    <scope>NUCLEOTIDE SEQUENCE [LARGE SCALE GENOMIC DNA]</scope>
    <source>
        <tissue evidence="2">Leaf</tissue>
    </source>
</reference>
<keyword evidence="3" id="KW-1185">Reference proteome</keyword>
<evidence type="ECO:0000313" key="3">
    <source>
        <dbReference type="Proteomes" id="UP000607653"/>
    </source>
</evidence>
<keyword evidence="1" id="KW-1133">Transmembrane helix</keyword>
<accession>A0A822YCY4</accession>
<feature type="transmembrane region" description="Helical" evidence="1">
    <location>
        <begin position="12"/>
        <end position="32"/>
    </location>
</feature>
<name>A0A822YCY4_NELNU</name>